<organism evidence="2 3">
    <name type="scientific">Parnassius apollo</name>
    <name type="common">Apollo butterfly</name>
    <name type="synonym">Papilio apollo</name>
    <dbReference type="NCBI Taxonomy" id="110799"/>
    <lineage>
        <taxon>Eukaryota</taxon>
        <taxon>Metazoa</taxon>
        <taxon>Ecdysozoa</taxon>
        <taxon>Arthropoda</taxon>
        <taxon>Hexapoda</taxon>
        <taxon>Insecta</taxon>
        <taxon>Pterygota</taxon>
        <taxon>Neoptera</taxon>
        <taxon>Endopterygota</taxon>
        <taxon>Lepidoptera</taxon>
        <taxon>Glossata</taxon>
        <taxon>Ditrysia</taxon>
        <taxon>Papilionoidea</taxon>
        <taxon>Papilionidae</taxon>
        <taxon>Parnassiinae</taxon>
        <taxon>Parnassini</taxon>
        <taxon>Parnassius</taxon>
        <taxon>Parnassius</taxon>
    </lineage>
</organism>
<dbReference type="Proteomes" id="UP000691718">
    <property type="component" value="Unassembled WGS sequence"/>
</dbReference>
<comment type="caution">
    <text evidence="2">The sequence shown here is derived from an EMBL/GenBank/DDBJ whole genome shotgun (WGS) entry which is preliminary data.</text>
</comment>
<name>A0A8S3WF45_PARAO</name>
<dbReference type="AlphaFoldDB" id="A0A8S3WF45"/>
<protein>
    <submittedName>
        <fullName evidence="2">(apollo) hypothetical protein</fullName>
    </submittedName>
</protein>
<evidence type="ECO:0000313" key="3">
    <source>
        <dbReference type="Proteomes" id="UP000691718"/>
    </source>
</evidence>
<dbReference type="EMBL" id="CAJQZP010000359">
    <property type="protein sequence ID" value="CAG4957905.1"/>
    <property type="molecule type" value="Genomic_DNA"/>
</dbReference>
<accession>A0A8S3WF45</accession>
<proteinExistence type="predicted"/>
<keyword evidence="3" id="KW-1185">Reference proteome</keyword>
<sequence length="119" mass="13560">MDDEAIGNLLEDSDMVDFIPSDYDFDDPEFVPPESSMSSTEEEIDGLDIREKKDQTPVQKQYLKQLKEELKKRREKGKKDLIIKYIKGTPSIAIGVLGAHCFVQASTEIYYCGSTWVYG</sequence>
<reference evidence="2" key="1">
    <citation type="submission" date="2021-04" db="EMBL/GenBank/DDBJ databases">
        <authorList>
            <person name="Tunstrom K."/>
        </authorList>
    </citation>
    <scope>NUCLEOTIDE SEQUENCE</scope>
</reference>
<gene>
    <name evidence="2" type="ORF">PAPOLLO_LOCUS5841</name>
</gene>
<feature type="region of interest" description="Disordered" evidence="1">
    <location>
        <begin position="30"/>
        <end position="51"/>
    </location>
</feature>
<evidence type="ECO:0000256" key="1">
    <source>
        <dbReference type="SAM" id="MobiDB-lite"/>
    </source>
</evidence>
<evidence type="ECO:0000313" key="2">
    <source>
        <dbReference type="EMBL" id="CAG4957905.1"/>
    </source>
</evidence>